<proteinExistence type="predicted"/>
<gene>
    <name evidence="1" type="primary">37</name>
    <name evidence="1" type="ORF">SEA_REINDEER_37</name>
</gene>
<dbReference type="RefSeq" id="YP_010014098.1">
    <property type="nucleotide sequence ID" value="NC_053516.1"/>
</dbReference>
<evidence type="ECO:0000313" key="1">
    <source>
        <dbReference type="EMBL" id="QNJ56847.1"/>
    </source>
</evidence>
<keyword evidence="2" id="KW-1185">Reference proteome</keyword>
<evidence type="ECO:0000313" key="2">
    <source>
        <dbReference type="Proteomes" id="UP000515841"/>
    </source>
</evidence>
<accession>A0A7G8LHX5</accession>
<name>A0A7G8LHX5_9CAUD</name>
<dbReference type="EMBL" id="MT658803">
    <property type="protein sequence ID" value="QNJ56847.1"/>
    <property type="molecule type" value="Genomic_DNA"/>
</dbReference>
<dbReference type="GeneID" id="63210780"/>
<sequence>MKVAEVKKAITAGATALAGMEGLAAMLEGASSHPWVHAAAVGFSLVVSGATWLLRNKATVDQVLDAFESDPEVAQAVIERATDDPYAAEKAVEKHPTLAEVLIASYKD</sequence>
<dbReference type="KEGG" id="vg:63210780"/>
<protein>
    <submittedName>
        <fullName evidence="1">Holin</fullName>
    </submittedName>
</protein>
<reference evidence="1 2" key="1">
    <citation type="submission" date="2020-06" db="EMBL/GenBank/DDBJ databases">
        <authorList>
            <person name="Spencer C.E."/>
            <person name="Frederick G.D."/>
            <person name="Baliraine F.N."/>
            <person name="Favela G."/>
            <person name="Farmer V."/>
            <person name="Galindo A."/>
            <person name="Garlena R.A."/>
            <person name="Russell D.A."/>
            <person name="Pope W.H."/>
            <person name="Jacobs-Sera D."/>
            <person name="Hatfull G.F."/>
        </authorList>
    </citation>
    <scope>NUCLEOTIDE SEQUENCE [LARGE SCALE GENOMIC DNA]</scope>
</reference>
<organism evidence="1 2">
    <name type="scientific">Mycobacterium phage Reindeer</name>
    <dbReference type="NCBI Taxonomy" id="2762283"/>
    <lineage>
        <taxon>Viruses</taxon>
        <taxon>Duplodnaviria</taxon>
        <taxon>Heunggongvirae</taxon>
        <taxon>Uroviricota</taxon>
        <taxon>Caudoviricetes</taxon>
        <taxon>Vilmaviridae</taxon>
        <taxon>Mclasvirinae</taxon>
        <taxon>Bongovirus</taxon>
        <taxon>Bongovirus reindeer</taxon>
    </lineage>
</organism>
<dbReference type="Proteomes" id="UP000515841">
    <property type="component" value="Segment"/>
</dbReference>